<organism evidence="2">
    <name type="scientific">Kwoniella dejecticola CBS 10117</name>
    <dbReference type="NCBI Taxonomy" id="1296121"/>
    <lineage>
        <taxon>Eukaryota</taxon>
        <taxon>Fungi</taxon>
        <taxon>Dikarya</taxon>
        <taxon>Basidiomycota</taxon>
        <taxon>Agaricomycotina</taxon>
        <taxon>Tremellomycetes</taxon>
        <taxon>Tremellales</taxon>
        <taxon>Cryptococcaceae</taxon>
        <taxon>Kwoniella</taxon>
    </lineage>
</organism>
<protein>
    <submittedName>
        <fullName evidence="2">Uncharacterized protein</fullName>
    </submittedName>
</protein>
<dbReference type="KEGG" id="kdj:28969075"/>
<dbReference type="VEuPathDB" id="FungiDB:I303_05376"/>
<evidence type="ECO:0000313" key="2">
    <source>
        <dbReference type="EMBL" id="OBR84518.1"/>
    </source>
</evidence>
<evidence type="ECO:0000313" key="4">
    <source>
        <dbReference type="Proteomes" id="UP000078595"/>
    </source>
</evidence>
<dbReference type="EMBL" id="CP144535">
    <property type="protein sequence ID" value="WWC62580.1"/>
    <property type="molecule type" value="Genomic_DNA"/>
</dbReference>
<feature type="compositionally biased region" description="Pro residues" evidence="1">
    <location>
        <begin position="75"/>
        <end position="85"/>
    </location>
</feature>
<reference evidence="3" key="2">
    <citation type="submission" date="2013-07" db="EMBL/GenBank/DDBJ databases">
        <authorList>
            <consortium name="The Broad Institute Genome Sequencing Platform"/>
            <person name="Cuomo C."/>
            <person name="Litvintseva A."/>
            <person name="Chen Y."/>
            <person name="Heitman J."/>
            <person name="Sun S."/>
            <person name="Springer D."/>
            <person name="Dromer F."/>
            <person name="Young S.K."/>
            <person name="Zeng Q."/>
            <person name="Gargeya S."/>
            <person name="Fitzgerald M."/>
            <person name="Abouelleil A."/>
            <person name="Alvarado L."/>
            <person name="Berlin A.M."/>
            <person name="Chapman S.B."/>
            <person name="Dewar J."/>
            <person name="Goldberg J."/>
            <person name="Griggs A."/>
            <person name="Gujja S."/>
            <person name="Hansen M."/>
            <person name="Howarth C."/>
            <person name="Imamovic A."/>
            <person name="Larimer J."/>
            <person name="McCowan C."/>
            <person name="Murphy C."/>
            <person name="Pearson M."/>
            <person name="Priest M."/>
            <person name="Roberts A."/>
            <person name="Saif S."/>
            <person name="Shea T."/>
            <person name="Sykes S."/>
            <person name="Wortman J."/>
            <person name="Nusbaum C."/>
            <person name="Birren B."/>
        </authorList>
    </citation>
    <scope>NUCLEOTIDE SEQUENCE</scope>
    <source>
        <strain evidence="3">CBS 10117</strain>
    </source>
</reference>
<gene>
    <name evidence="2" type="ORF">I303_05376</name>
    <name evidence="3" type="ORF">I303_105177</name>
</gene>
<reference evidence="3" key="3">
    <citation type="submission" date="2024-02" db="EMBL/GenBank/DDBJ databases">
        <title>Comparative genomics of Cryptococcus and Kwoniella reveals pathogenesis evolution and contrasting modes of karyotype evolution via chromosome fusion or intercentromeric recombination.</title>
        <authorList>
            <person name="Coelho M.A."/>
            <person name="David-Palma M."/>
            <person name="Shea T."/>
            <person name="Bowers K."/>
            <person name="McGinley-Smith S."/>
            <person name="Mohammad A.W."/>
            <person name="Gnirke A."/>
            <person name="Yurkov A.M."/>
            <person name="Nowrousian M."/>
            <person name="Sun S."/>
            <person name="Cuomo C.A."/>
            <person name="Heitman J."/>
        </authorList>
    </citation>
    <scope>NUCLEOTIDE SEQUENCE</scope>
    <source>
        <strain evidence="3">CBS 10117</strain>
    </source>
</reference>
<dbReference type="Proteomes" id="UP000078595">
    <property type="component" value="Chromosome 6"/>
</dbReference>
<accession>A0A1A6A383</accession>
<evidence type="ECO:0000313" key="3">
    <source>
        <dbReference type="EMBL" id="WWC62580.1"/>
    </source>
</evidence>
<reference evidence="2" key="1">
    <citation type="submission" date="2013-07" db="EMBL/GenBank/DDBJ databases">
        <title>The Genome Sequence of Cryptococcus dejecticola CBS10117.</title>
        <authorList>
            <consortium name="The Broad Institute Genome Sequencing Platform"/>
            <person name="Cuomo C."/>
            <person name="Litvintseva A."/>
            <person name="Chen Y."/>
            <person name="Heitman J."/>
            <person name="Sun S."/>
            <person name="Springer D."/>
            <person name="Dromer F."/>
            <person name="Young S.K."/>
            <person name="Zeng Q."/>
            <person name="Gargeya S."/>
            <person name="Fitzgerald M."/>
            <person name="Abouelleil A."/>
            <person name="Alvarado L."/>
            <person name="Berlin A.M."/>
            <person name="Chapman S.B."/>
            <person name="Dewar J."/>
            <person name="Goldberg J."/>
            <person name="Griggs A."/>
            <person name="Gujja S."/>
            <person name="Hansen M."/>
            <person name="Howarth C."/>
            <person name="Imamovic A."/>
            <person name="Larimer J."/>
            <person name="McCowan C."/>
            <person name="Murphy C."/>
            <person name="Pearson M."/>
            <person name="Priest M."/>
            <person name="Roberts A."/>
            <person name="Saif S."/>
            <person name="Shea T."/>
            <person name="Sykes S."/>
            <person name="Wortman J."/>
            <person name="Nusbaum C."/>
            <person name="Birren B."/>
        </authorList>
    </citation>
    <scope>NUCLEOTIDE SEQUENCE [LARGE SCALE GENOMIC DNA]</scope>
    <source>
        <strain evidence="2">CBS 10117</strain>
    </source>
</reference>
<dbReference type="EMBL" id="KI894032">
    <property type="protein sequence ID" value="OBR84518.1"/>
    <property type="molecule type" value="Genomic_DNA"/>
</dbReference>
<keyword evidence="4" id="KW-1185">Reference proteome</keyword>
<sequence>MDKSAQRVVSQPSAKGNMRLVRQSSDQRTPDDVSIFSFSEDTKAGWCGCFGARKSSNKEKSNLESSRSMTNEKPPSQPTSTPPPIAKSSPTFSSPTSSPPTPMPMTQQGYGETAFQPYSGALPEVPPQQLRVSY</sequence>
<feature type="region of interest" description="Disordered" evidence="1">
    <location>
        <begin position="1"/>
        <end position="34"/>
    </location>
</feature>
<proteinExistence type="predicted"/>
<dbReference type="OrthoDB" id="10522909at2759"/>
<dbReference type="GeneID" id="28969075"/>
<evidence type="ECO:0000256" key="1">
    <source>
        <dbReference type="SAM" id="MobiDB-lite"/>
    </source>
</evidence>
<feature type="region of interest" description="Disordered" evidence="1">
    <location>
        <begin position="49"/>
        <end position="134"/>
    </location>
</feature>
<name>A0A1A6A383_9TREE</name>
<dbReference type="AlphaFoldDB" id="A0A1A6A383"/>
<dbReference type="RefSeq" id="XP_018262360.1">
    <property type="nucleotide sequence ID" value="XM_018408669.1"/>
</dbReference>